<dbReference type="InterPro" id="IPR029063">
    <property type="entry name" value="SAM-dependent_MTases_sf"/>
</dbReference>
<feature type="domain" description="Methyltransferase FkbM" evidence="1">
    <location>
        <begin position="143"/>
        <end position="294"/>
    </location>
</feature>
<comment type="caution">
    <text evidence="2">The sequence shown here is derived from an EMBL/GenBank/DDBJ whole genome shotgun (WGS) entry which is preliminary data.</text>
</comment>
<dbReference type="InterPro" id="IPR006342">
    <property type="entry name" value="FkbM_mtfrase"/>
</dbReference>
<gene>
    <name evidence="2" type="ORF">DPC56_05920</name>
</gene>
<dbReference type="Gene3D" id="3.40.50.150">
    <property type="entry name" value="Vaccinia Virus protein VP39"/>
    <property type="match status" value="1"/>
</dbReference>
<evidence type="ECO:0000313" key="2">
    <source>
        <dbReference type="EMBL" id="RAO78794.1"/>
    </source>
</evidence>
<dbReference type="EMBL" id="QLOE01000007">
    <property type="protein sequence ID" value="RAO78794.1"/>
    <property type="molecule type" value="Genomic_DNA"/>
</dbReference>
<evidence type="ECO:0000259" key="1">
    <source>
        <dbReference type="Pfam" id="PF05050"/>
    </source>
</evidence>
<evidence type="ECO:0000313" key="3">
    <source>
        <dbReference type="Proteomes" id="UP000249782"/>
    </source>
</evidence>
<dbReference type="Pfam" id="PF05050">
    <property type="entry name" value="Methyltransf_21"/>
    <property type="match status" value="1"/>
</dbReference>
<dbReference type="NCBIfam" id="TIGR01444">
    <property type="entry name" value="fkbM_fam"/>
    <property type="match status" value="1"/>
</dbReference>
<reference evidence="2 3" key="1">
    <citation type="submission" date="2018-06" db="EMBL/GenBank/DDBJ databases">
        <title>Draft genome sequence of hyperthermophilic methanogen Methanothermobacter tenebrarum sp. MCM-B 1447.</title>
        <authorList>
            <person name="Pore S.D."/>
            <person name="Dagar S."/>
            <person name="Dhakephalkar P.K."/>
        </authorList>
    </citation>
    <scope>NUCLEOTIDE SEQUENCE [LARGE SCALE GENOMIC DNA]</scope>
    <source>
        <strain evidence="2 3">MCM B 1447</strain>
    </source>
</reference>
<dbReference type="Proteomes" id="UP000249782">
    <property type="component" value="Unassembled WGS sequence"/>
</dbReference>
<dbReference type="PANTHER" id="PTHR34203">
    <property type="entry name" value="METHYLTRANSFERASE, FKBM FAMILY PROTEIN"/>
    <property type="match status" value="1"/>
</dbReference>
<dbReference type="AlphaFoldDB" id="A0A328PHA0"/>
<accession>A0A328PHA0</accession>
<proteinExistence type="predicted"/>
<dbReference type="OrthoDB" id="275825at2157"/>
<organism evidence="2 3">
    <name type="scientific">Methanothermobacter tenebrarum</name>
    <dbReference type="NCBI Taxonomy" id="680118"/>
    <lineage>
        <taxon>Archaea</taxon>
        <taxon>Methanobacteriati</taxon>
        <taxon>Methanobacteriota</taxon>
        <taxon>Methanomada group</taxon>
        <taxon>Methanobacteria</taxon>
        <taxon>Methanobacteriales</taxon>
        <taxon>Methanobacteriaceae</taxon>
        <taxon>Methanothermobacter</taxon>
    </lineage>
</organism>
<keyword evidence="3" id="KW-1185">Reference proteome</keyword>
<dbReference type="PANTHER" id="PTHR34203:SF15">
    <property type="entry name" value="SLL1173 PROTEIN"/>
    <property type="match status" value="1"/>
</dbReference>
<dbReference type="InterPro" id="IPR052514">
    <property type="entry name" value="SAM-dependent_MTase"/>
</dbReference>
<name>A0A328PHA0_9EURY</name>
<protein>
    <recommendedName>
        <fullName evidence="1">Methyltransferase FkbM domain-containing protein</fullName>
    </recommendedName>
</protein>
<dbReference type="RefSeq" id="WP_112094159.1">
    <property type="nucleotide sequence ID" value="NZ_QLOE01000007.1"/>
</dbReference>
<sequence>MRFERIFASKLMHPRSPVWLSYYTLMGAKKVFKAIRNPLKAFMFYLGFFNECTLNLKYLGKIRVRKDDLKNNFFQTLVSVCSMDLGFEQRKKLSHIIAQKDKDMIEVGDVKIKNLIPLFILLEVFVLENYKFAKLKQGDIVLDIGASVADSSLYLAKEGYTVYAFEPNPKIYKIGEENLKLNLHLARKIHYINKAVSTKKGKIKLDITGESHIASLYTKGENRITVDSTTLNEIIEKYKIVPQGLKLDCEGCEYEILEEAQLSPFKEIILEYHPQPTKKTPLEIIKKLKSEGFQVNLRGNYSIGLIHAWRKKQ</sequence>
<dbReference type="SUPFAM" id="SSF53335">
    <property type="entry name" value="S-adenosyl-L-methionine-dependent methyltransferases"/>
    <property type="match status" value="1"/>
</dbReference>